<evidence type="ECO:0000313" key="1">
    <source>
        <dbReference type="EMBL" id="CAA9998323.1"/>
    </source>
</evidence>
<protein>
    <submittedName>
        <fullName evidence="1">Uncharacterized protein</fullName>
    </submittedName>
</protein>
<dbReference type="Proteomes" id="UP000479000">
    <property type="component" value="Unassembled WGS sequence"/>
</dbReference>
<dbReference type="AlphaFoldDB" id="A0A6H5G8Y6"/>
<reference evidence="1 2" key="1">
    <citation type="submission" date="2020-02" db="EMBL/GenBank/DDBJ databases">
        <authorList>
            <person name="Ferguson B K."/>
        </authorList>
    </citation>
    <scope>NUCLEOTIDE SEQUENCE [LARGE SCALE GENOMIC DNA]</scope>
</reference>
<feature type="non-terminal residue" evidence="1">
    <location>
        <position position="1"/>
    </location>
</feature>
<accession>A0A6H5G8Y6</accession>
<dbReference type="EMBL" id="CADCXU010006807">
    <property type="protein sequence ID" value="CAA9998323.1"/>
    <property type="molecule type" value="Genomic_DNA"/>
</dbReference>
<name>A0A6H5G8Y6_9HEMI</name>
<organism evidence="1 2">
    <name type="scientific">Nesidiocoris tenuis</name>
    <dbReference type="NCBI Taxonomy" id="355587"/>
    <lineage>
        <taxon>Eukaryota</taxon>
        <taxon>Metazoa</taxon>
        <taxon>Ecdysozoa</taxon>
        <taxon>Arthropoda</taxon>
        <taxon>Hexapoda</taxon>
        <taxon>Insecta</taxon>
        <taxon>Pterygota</taxon>
        <taxon>Neoptera</taxon>
        <taxon>Paraneoptera</taxon>
        <taxon>Hemiptera</taxon>
        <taxon>Heteroptera</taxon>
        <taxon>Panheteroptera</taxon>
        <taxon>Cimicomorpha</taxon>
        <taxon>Miridae</taxon>
        <taxon>Dicyphina</taxon>
        <taxon>Nesidiocoris</taxon>
    </lineage>
</organism>
<sequence length="52" mass="5637">ILHGEGRGGASCRHLPAKSGQGLLRFPSLVRETPSYPCSPSRYHRSSSSIRS</sequence>
<keyword evidence="2" id="KW-1185">Reference proteome</keyword>
<proteinExistence type="predicted"/>
<evidence type="ECO:0000313" key="2">
    <source>
        <dbReference type="Proteomes" id="UP000479000"/>
    </source>
</evidence>
<gene>
    <name evidence="1" type="ORF">NTEN_LOCUS4606</name>
</gene>